<evidence type="ECO:0000256" key="7">
    <source>
        <dbReference type="ARBA" id="ARBA00023136"/>
    </source>
</evidence>
<dbReference type="CDD" id="cd17358">
    <property type="entry name" value="MFS_GLUT6_8_Class3_like"/>
    <property type="match status" value="3"/>
</dbReference>
<dbReference type="InterPro" id="IPR005828">
    <property type="entry name" value="MFS_sugar_transport-like"/>
</dbReference>
<dbReference type="PANTHER" id="PTHR48021:SF25">
    <property type="entry name" value="SUGAR TRANSPORTER ERD6-LIKE 5"/>
    <property type="match status" value="1"/>
</dbReference>
<accession>A0ABM4WN89</accession>
<feature type="transmembrane region" description="Helical" evidence="10">
    <location>
        <begin position="1252"/>
        <end position="1279"/>
    </location>
</feature>
<evidence type="ECO:0000256" key="6">
    <source>
        <dbReference type="ARBA" id="ARBA00022989"/>
    </source>
</evidence>
<dbReference type="InterPro" id="IPR044775">
    <property type="entry name" value="MFS_ERD6/Tret1-like"/>
</dbReference>
<feature type="transmembrane region" description="Helical" evidence="10">
    <location>
        <begin position="323"/>
        <end position="345"/>
    </location>
</feature>
<feature type="domain" description="Major facilitator superfamily (MFS) profile" evidence="11">
    <location>
        <begin position="28"/>
        <end position="447"/>
    </location>
</feature>
<dbReference type="PANTHER" id="PTHR48021">
    <property type="match status" value="1"/>
</dbReference>
<feature type="transmembrane region" description="Helical" evidence="10">
    <location>
        <begin position="641"/>
        <end position="659"/>
    </location>
</feature>
<dbReference type="PROSITE" id="PS00216">
    <property type="entry name" value="SUGAR_TRANSPORT_1"/>
    <property type="match status" value="3"/>
</dbReference>
<keyword evidence="4" id="KW-0762">Sugar transport</keyword>
<feature type="transmembrane region" description="Helical" evidence="10">
    <location>
        <begin position="548"/>
        <end position="570"/>
    </location>
</feature>
<feature type="region of interest" description="Disordered" evidence="9">
    <location>
        <begin position="990"/>
        <end position="1011"/>
    </location>
</feature>
<name>A0ABM4WN89_COFAR</name>
<dbReference type="InterPro" id="IPR003663">
    <property type="entry name" value="Sugar/inositol_transpt"/>
</dbReference>
<dbReference type="GeneID" id="113724581"/>
<feature type="transmembrane region" description="Helical" evidence="10">
    <location>
        <begin position="357"/>
        <end position="382"/>
    </location>
</feature>
<reference evidence="13" key="1">
    <citation type="submission" date="2025-08" db="UniProtKB">
        <authorList>
            <consortium name="RefSeq"/>
        </authorList>
    </citation>
    <scope>IDENTIFICATION</scope>
    <source>
        <tissue evidence="13">Leaves</tissue>
    </source>
</reference>
<dbReference type="InterPro" id="IPR020846">
    <property type="entry name" value="MFS_dom"/>
</dbReference>
<feature type="transmembrane region" description="Helical" evidence="10">
    <location>
        <begin position="812"/>
        <end position="833"/>
    </location>
</feature>
<sequence length="1460" mass="157444">MEEGLLSGRSRDEVTSRSCSATLMVVFSTAVAACGSLAYGFAVGYSSPAESGIMHDLDLSIAEYSVFGSILTFAGMMGALISGKLSDFFGRRVTMWILEMFFIVGWILIMVGKNAWWLDAGRFLMGIGAGLHCYVAPIYIAEITPKNIRGAFTAVATFTVTCGFSIMFFIGNFLTWRSLAIFGVMPSLVHILGVFFIPESPRWLAKIGKEKAVELALRRLRGKGADIFSEAAEIKDYTETAQLLPKSRFLDLFDRKYAHPLIVGVGLMVLVQFGGTDGVSSYASSIFEAAGCSAGLASTVMATIQLPFASLSVLLMDKAGRRPILMFTAAGSCIGCFLVGLGFFFKDHNLFKEFSAPLALTGLLIYSASFSAGMGGTPWVIMSEIFPINIKGTGGSLVTLGNWFSSWIVTYAFNYLFEWSSSGVFFVFSIVCALIILFTALLVPETKGRTLEEIQESMALLKFCRQKMKAPNTVDFDEEATSPLLESGSCDTENNVDAENEKSNTPANALTPVVIFSTSVSVLGSYVFGTAVGFSSPAQSVIMNDLGLSIAEYSLFSSILTIGAMFGAILSGKIADAIGRKYTMWFSELFCTAGYLVLLTSESALWLDIGRISTGFGVGILSYVVPVYIAEITPKNVRGAFTAINQVLVCTGHSTMFVIGNFIHWRILALIATIPCLLQLLGVFFIPESPRWLAKINRWKECESSLQRLRGANADVSGEVAEIRDHTETLKQLSNSNLTDLFDRKYAHALIVGLGVMGLQQAGGINTIAYYASETFESAGCSAAAGSIAVVVVQLPMTILGSLLLDKSGRVPLIMASAAGSCLGWFLLGSSFLLKDLRLSKSSPFLAFIGALVFEGSYSLGMGAIPWVIMAEIFPINVKGLAGSLVTAESWLGSWIISYSFNFLVQWIGSAGTFFMFCIINGFGLVFIKKFVPETKGRTLEEIQASLVLFTSKNCSSACSVHLISFLVSIHLMEPQSIVDFDEEASNPLLRRASPDTESREDAEAGKISSPASSGATALVIFSTLISVLGSYVFGTAVGFSSPAQSGIVNDLGLSIAEYSVFGSIWTIGAMLGAIISGKIADFFGRRVAMGFAELFCLVGWTAISFSQNAWLLDIGRFLAGYGVGILSYVVPVYIAEITPKNLRGAFTAVNQLMICCGGSVMYVIGNFTSWRTLALIGTIPCILQLLGLFLIPESPRWLAKMDKWKECETSLQRLRGANANISQEAAEIIEYTGMLKQLSDTRMIDLFQRKYAHGLIVGVGLMVLQQFGGVNAIAYYASAIFESAGVSSRTGTLAMVVIQVPMTLLGTLLTDKSGRVPLLMISATGTLLGCFLTGLSFLLQDLQLWKDSPLLALIGVLIFTGSFSLGMGGIPWVIMSEIFPINVKGLAGSLVTVVNWLGSWIISYSFNFLTKWISSAGTFFLFSVASGLTIIFVAKLVPETKGRTLEEIQASMVLFTRKS</sequence>
<feature type="transmembrane region" description="Helical" evidence="10">
    <location>
        <begin position="1016"/>
        <end position="1040"/>
    </location>
</feature>
<feature type="transmembrane region" description="Helical" evidence="10">
    <location>
        <begin position="148"/>
        <end position="170"/>
    </location>
</feature>
<dbReference type="RefSeq" id="XP_071933253.1">
    <property type="nucleotide sequence ID" value="XM_072077152.1"/>
</dbReference>
<feature type="transmembrane region" description="Helical" evidence="10">
    <location>
        <begin position="1387"/>
        <end position="1407"/>
    </location>
</feature>
<feature type="transmembrane region" description="Helical" evidence="10">
    <location>
        <begin position="295"/>
        <end position="316"/>
    </location>
</feature>
<evidence type="ECO:0000256" key="2">
    <source>
        <dbReference type="ARBA" id="ARBA00010992"/>
    </source>
</evidence>
<feature type="transmembrane region" description="Helical" evidence="10">
    <location>
        <begin position="423"/>
        <end position="443"/>
    </location>
</feature>
<feature type="domain" description="Major facilitator superfamily (MFS) profile" evidence="11">
    <location>
        <begin position="517"/>
        <end position="936"/>
    </location>
</feature>
<feature type="transmembrane region" description="Helical" evidence="10">
    <location>
        <begin position="1291"/>
        <end position="1310"/>
    </location>
</feature>
<feature type="transmembrane region" description="Helical" evidence="10">
    <location>
        <begin position="1317"/>
        <end position="1339"/>
    </location>
</feature>
<feature type="transmembrane region" description="Helical" evidence="10">
    <location>
        <begin position="1171"/>
        <end position="1192"/>
    </location>
</feature>
<feature type="transmembrane region" description="Helical" evidence="10">
    <location>
        <begin position="612"/>
        <end position="629"/>
    </location>
</feature>
<proteinExistence type="inferred from homology"/>
<feature type="transmembrane region" description="Helical" evidence="10">
    <location>
        <begin position="257"/>
        <end position="275"/>
    </location>
</feature>
<keyword evidence="5 10" id="KW-0812">Transmembrane</keyword>
<feature type="transmembrane region" description="Helical" evidence="10">
    <location>
        <begin position="1143"/>
        <end position="1165"/>
    </location>
</feature>
<evidence type="ECO:0000256" key="4">
    <source>
        <dbReference type="ARBA" id="ARBA00022597"/>
    </source>
</evidence>
<feature type="transmembrane region" description="Helical" evidence="10">
    <location>
        <begin position="1351"/>
        <end position="1375"/>
    </location>
</feature>
<feature type="transmembrane region" description="Helical" evidence="10">
    <location>
        <begin position="881"/>
        <end position="901"/>
    </location>
</feature>
<feature type="transmembrane region" description="Helical" evidence="10">
    <location>
        <begin position="61"/>
        <end position="81"/>
    </location>
</feature>
<evidence type="ECO:0000313" key="12">
    <source>
        <dbReference type="Proteomes" id="UP001652660"/>
    </source>
</evidence>
<dbReference type="InterPro" id="IPR036259">
    <property type="entry name" value="MFS_trans_sf"/>
</dbReference>
<dbReference type="Proteomes" id="UP001652660">
    <property type="component" value="Chromosome 2c"/>
</dbReference>
<feature type="transmembrane region" description="Helical" evidence="10">
    <location>
        <begin position="1052"/>
        <end position="1076"/>
    </location>
</feature>
<feature type="region of interest" description="Disordered" evidence="9">
    <location>
        <begin position="484"/>
        <end position="503"/>
    </location>
</feature>
<feature type="transmembrane region" description="Helical" evidence="10">
    <location>
        <begin position="749"/>
        <end position="772"/>
    </location>
</feature>
<protein>
    <recommendedName>
        <fullName evidence="11">Major facilitator superfamily (MFS) profile domain-containing protein</fullName>
    </recommendedName>
</protein>
<feature type="transmembrane region" description="Helical" evidence="10">
    <location>
        <begin position="1118"/>
        <end position="1136"/>
    </location>
</feature>
<keyword evidence="7 10" id="KW-0472">Membrane</keyword>
<dbReference type="InterPro" id="IPR050549">
    <property type="entry name" value="MFS_Trehalose_Transporter"/>
</dbReference>
<keyword evidence="3" id="KW-0813">Transport</keyword>
<feature type="transmembrane region" description="Helical" evidence="10">
    <location>
        <begin position="582"/>
        <end position="600"/>
    </location>
</feature>
<dbReference type="PROSITE" id="PS50850">
    <property type="entry name" value="MFS"/>
    <property type="match status" value="3"/>
</dbReference>
<keyword evidence="6 10" id="KW-1133">Transmembrane helix</keyword>
<comment type="similarity">
    <text evidence="8">Belongs to the major facilitator superfamily. Phosphate:H(+) symporter (TC 2.A.1.9) family.</text>
</comment>
<feature type="transmembrane region" description="Helical" evidence="10">
    <location>
        <begin position="123"/>
        <end position="141"/>
    </location>
</feature>
<feature type="transmembrane region" description="Helical" evidence="10">
    <location>
        <begin position="21"/>
        <end position="41"/>
    </location>
</feature>
<evidence type="ECO:0000256" key="10">
    <source>
        <dbReference type="SAM" id="Phobius"/>
    </source>
</evidence>
<feature type="transmembrane region" description="Helical" evidence="10">
    <location>
        <begin position="1088"/>
        <end position="1106"/>
    </location>
</feature>
<evidence type="ECO:0000313" key="13">
    <source>
        <dbReference type="RefSeq" id="XP_071933253.1"/>
    </source>
</evidence>
<feature type="transmembrane region" description="Helical" evidence="10">
    <location>
        <begin position="845"/>
        <end position="869"/>
    </location>
</feature>
<feature type="transmembrane region" description="Helical" evidence="10">
    <location>
        <begin position="784"/>
        <end position="805"/>
    </location>
</feature>
<dbReference type="PROSITE" id="PS00217">
    <property type="entry name" value="SUGAR_TRANSPORT_2"/>
    <property type="match status" value="1"/>
</dbReference>
<dbReference type="Pfam" id="PF00083">
    <property type="entry name" value="Sugar_tr"/>
    <property type="match status" value="3"/>
</dbReference>
<evidence type="ECO:0000256" key="9">
    <source>
        <dbReference type="SAM" id="MobiDB-lite"/>
    </source>
</evidence>
<evidence type="ECO:0000256" key="3">
    <source>
        <dbReference type="ARBA" id="ARBA00022448"/>
    </source>
</evidence>
<feature type="transmembrane region" description="Helical" evidence="10">
    <location>
        <begin position="1413"/>
        <end position="1435"/>
    </location>
</feature>
<feature type="domain" description="Major facilitator superfamily (MFS) profile" evidence="11">
    <location>
        <begin position="1023"/>
        <end position="1442"/>
    </location>
</feature>
<feature type="transmembrane region" description="Helical" evidence="10">
    <location>
        <begin position="665"/>
        <end position="686"/>
    </location>
</feature>
<keyword evidence="12" id="KW-1185">Reference proteome</keyword>
<organism evidence="12 13">
    <name type="scientific">Coffea arabica</name>
    <name type="common">Arabian coffee</name>
    <dbReference type="NCBI Taxonomy" id="13443"/>
    <lineage>
        <taxon>Eukaryota</taxon>
        <taxon>Viridiplantae</taxon>
        <taxon>Streptophyta</taxon>
        <taxon>Embryophyta</taxon>
        <taxon>Tracheophyta</taxon>
        <taxon>Spermatophyta</taxon>
        <taxon>Magnoliopsida</taxon>
        <taxon>eudicotyledons</taxon>
        <taxon>Gunneridae</taxon>
        <taxon>Pentapetalae</taxon>
        <taxon>asterids</taxon>
        <taxon>lamiids</taxon>
        <taxon>Gentianales</taxon>
        <taxon>Rubiaceae</taxon>
        <taxon>Ixoroideae</taxon>
        <taxon>Gardenieae complex</taxon>
        <taxon>Bertiereae - Coffeeae clade</taxon>
        <taxon>Coffeeae</taxon>
        <taxon>Coffea</taxon>
    </lineage>
</organism>
<comment type="similarity">
    <text evidence="2">Belongs to the major facilitator superfamily. Sugar transporter (TC 2.A.1.1) family.</text>
</comment>
<feature type="transmembrane region" description="Helical" evidence="10">
    <location>
        <begin position="509"/>
        <end position="528"/>
    </location>
</feature>
<feature type="transmembrane region" description="Helical" evidence="10">
    <location>
        <begin position="176"/>
        <end position="197"/>
    </location>
</feature>
<feature type="compositionally biased region" description="Basic and acidic residues" evidence="9">
    <location>
        <begin position="993"/>
        <end position="1005"/>
    </location>
</feature>
<evidence type="ECO:0000259" key="11">
    <source>
        <dbReference type="PROSITE" id="PS50850"/>
    </source>
</evidence>
<feature type="transmembrane region" description="Helical" evidence="10">
    <location>
        <begin position="394"/>
        <end position="417"/>
    </location>
</feature>
<evidence type="ECO:0000256" key="8">
    <source>
        <dbReference type="ARBA" id="ARBA00044504"/>
    </source>
</evidence>
<dbReference type="Gene3D" id="1.20.1250.20">
    <property type="entry name" value="MFS general substrate transporter like domains"/>
    <property type="match status" value="3"/>
</dbReference>
<dbReference type="NCBIfam" id="TIGR00879">
    <property type="entry name" value="SP"/>
    <property type="match status" value="3"/>
</dbReference>
<comment type="subcellular location">
    <subcellularLocation>
        <location evidence="1">Membrane</location>
        <topology evidence="1">Multi-pass membrane protein</topology>
    </subcellularLocation>
</comment>
<feature type="transmembrane region" description="Helical" evidence="10">
    <location>
        <begin position="93"/>
        <end position="111"/>
    </location>
</feature>
<evidence type="ECO:0000256" key="5">
    <source>
        <dbReference type="ARBA" id="ARBA00022692"/>
    </source>
</evidence>
<feature type="compositionally biased region" description="Polar residues" evidence="9">
    <location>
        <begin position="489"/>
        <end position="503"/>
    </location>
</feature>
<dbReference type="InterPro" id="IPR005829">
    <property type="entry name" value="Sugar_transporter_CS"/>
</dbReference>
<dbReference type="PRINTS" id="PR00171">
    <property type="entry name" value="SUGRTRNSPORT"/>
</dbReference>
<feature type="transmembrane region" description="Helical" evidence="10">
    <location>
        <begin position="907"/>
        <end position="928"/>
    </location>
</feature>
<evidence type="ECO:0000256" key="1">
    <source>
        <dbReference type="ARBA" id="ARBA00004141"/>
    </source>
</evidence>
<dbReference type="SUPFAM" id="SSF103473">
    <property type="entry name" value="MFS general substrate transporter"/>
    <property type="match status" value="3"/>
</dbReference>
<gene>
    <name evidence="13" type="primary">LOC113724581</name>
</gene>